<organism evidence="6 7">
    <name type="scientific">Acinetobacter baumannii</name>
    <dbReference type="NCBI Taxonomy" id="470"/>
    <lineage>
        <taxon>Bacteria</taxon>
        <taxon>Pseudomonadati</taxon>
        <taxon>Pseudomonadota</taxon>
        <taxon>Gammaproteobacteria</taxon>
        <taxon>Moraxellales</taxon>
        <taxon>Moraxellaceae</taxon>
        <taxon>Acinetobacter</taxon>
        <taxon>Acinetobacter calcoaceticus/baumannii complex</taxon>
    </lineage>
</organism>
<dbReference type="InterPro" id="IPR036866">
    <property type="entry name" value="RibonucZ/Hydroxyglut_hydro"/>
</dbReference>
<accession>A0A0D5YDK5</accession>
<dbReference type="PATRIC" id="fig|470.1345.peg.597"/>
<dbReference type="SMART" id="SM00849">
    <property type="entry name" value="Lactamase_B"/>
    <property type="match status" value="1"/>
</dbReference>
<evidence type="ECO:0000256" key="3">
    <source>
        <dbReference type="ARBA" id="ARBA00022801"/>
    </source>
</evidence>
<dbReference type="EMBL" id="CP008706">
    <property type="protein sequence ID" value="AKA30397.1"/>
    <property type="molecule type" value="Genomic_DNA"/>
</dbReference>
<dbReference type="Gene3D" id="3.60.15.10">
    <property type="entry name" value="Ribonuclease Z/Hydroxyacylglutathione hydrolase-like"/>
    <property type="match status" value="1"/>
</dbReference>
<evidence type="ECO:0000256" key="2">
    <source>
        <dbReference type="ARBA" id="ARBA00022723"/>
    </source>
</evidence>
<dbReference type="GO" id="GO:0016787">
    <property type="term" value="F:hydrolase activity"/>
    <property type="evidence" value="ECO:0007669"/>
    <property type="project" value="UniProtKB-KW"/>
</dbReference>
<dbReference type="PANTHER" id="PTHR42978:SF3">
    <property type="entry name" value="BLR3078 PROTEIN"/>
    <property type="match status" value="1"/>
</dbReference>
<dbReference type="CDD" id="cd07742">
    <property type="entry name" value="metallo-hydrolase-like_MBL-fold"/>
    <property type="match status" value="1"/>
</dbReference>
<dbReference type="PANTHER" id="PTHR42978">
    <property type="entry name" value="QUORUM-QUENCHING LACTONASE YTNP-RELATED-RELATED"/>
    <property type="match status" value="1"/>
</dbReference>
<keyword evidence="4" id="KW-0862">Zinc</keyword>
<evidence type="ECO:0000256" key="4">
    <source>
        <dbReference type="ARBA" id="ARBA00022833"/>
    </source>
</evidence>
<reference evidence="6 7" key="1">
    <citation type="journal article" date="2015" name="J. Bacteriol.">
        <title>Resources for Genetic and Genomic Analysis of Emerging Pathogen Acinetobacter baumannii.</title>
        <authorList>
            <person name="Gallagher L.A."/>
            <person name="Ramage E."/>
            <person name="Weiss E.J."/>
            <person name="Radey M."/>
            <person name="Hayden H.S."/>
            <person name="Held K.G."/>
            <person name="Huse H.K."/>
            <person name="Zurawski D.V."/>
            <person name="Brittnacher M.J."/>
            <person name="Manoil C."/>
        </authorList>
    </citation>
    <scope>NUCLEOTIDE SEQUENCE [LARGE SCALE GENOMIC DNA]</scope>
    <source>
        <strain evidence="6 7">AB5075-UW</strain>
    </source>
</reference>
<keyword evidence="3" id="KW-0378">Hydrolase</keyword>
<feature type="domain" description="Metallo-beta-lactamase" evidence="5">
    <location>
        <begin position="61"/>
        <end position="290"/>
    </location>
</feature>
<evidence type="ECO:0000256" key="1">
    <source>
        <dbReference type="ARBA" id="ARBA00007749"/>
    </source>
</evidence>
<protein>
    <submittedName>
        <fullName evidence="6">Metallo-beta-lactamase superfamily protein</fullName>
    </submittedName>
</protein>
<dbReference type="InterPro" id="IPR051013">
    <property type="entry name" value="MBL_superfamily_lactonases"/>
</dbReference>
<gene>
    <name evidence="6" type="ORF">ABUW_0627</name>
</gene>
<evidence type="ECO:0000313" key="7">
    <source>
        <dbReference type="Proteomes" id="UP000032746"/>
    </source>
</evidence>
<dbReference type="SUPFAM" id="SSF56281">
    <property type="entry name" value="Metallo-hydrolase/oxidoreductase"/>
    <property type="match status" value="1"/>
</dbReference>
<comment type="similarity">
    <text evidence="1">Belongs to the metallo-beta-lactamase superfamily.</text>
</comment>
<dbReference type="Proteomes" id="UP000032746">
    <property type="component" value="Chromosome"/>
</dbReference>
<name>A0A0D5YDK5_ACIBA</name>
<proteinExistence type="inferred from homology"/>
<evidence type="ECO:0000313" key="6">
    <source>
        <dbReference type="EMBL" id="AKA30397.1"/>
    </source>
</evidence>
<evidence type="ECO:0000259" key="5">
    <source>
        <dbReference type="SMART" id="SM00849"/>
    </source>
</evidence>
<dbReference type="AlphaFoldDB" id="A0A0D5YDK5"/>
<dbReference type="GO" id="GO:0046872">
    <property type="term" value="F:metal ion binding"/>
    <property type="evidence" value="ECO:0007669"/>
    <property type="project" value="UniProtKB-KW"/>
</dbReference>
<sequence length="300" mass="34993">MAFFYINEYTWFLLLRSVITSQEFVQKTKIMIHKIHHLKCGSMCPVCAPLFGQRGWKAEIVCHCLLVETDRGLVLIDTGFGLQDYLHMQQRLGSLVKRLGKIEPNLEFSAIQQIQKLGFHPKDIQHIFVTHLDFDHAGGISDFPHATVHVLATEYNAAQLPNFKGKLRYRTNQYKQHRYWNFVEYQQGEKWFNLEKVKGFPLFQDEILMVPLLGHSAGHCGIAIKQQNQWLLFCGDAYYSHLELNPANKLRSLSLLEKTFAEDNEKRLINLKKLQHLAQHEPTIEIICAHDPHELRRYQT</sequence>
<dbReference type="Pfam" id="PF00753">
    <property type="entry name" value="Lactamase_B"/>
    <property type="match status" value="1"/>
</dbReference>
<reference evidence="7" key="2">
    <citation type="submission" date="2015-03" db="EMBL/GenBank/DDBJ databases">
        <authorList>
            <person name="Gallagher L.A."/>
            <person name="Hayden H.S."/>
            <person name="Weiss E.J."/>
            <person name="Hager K.R."/>
            <person name="Ramage E."/>
            <person name="Radey M.R."/>
            <person name="Bydalek R."/>
            <person name="Manoil C."/>
            <person name="Miller S.I."/>
            <person name="Brittnacher M.J."/>
        </authorList>
    </citation>
    <scope>NUCLEOTIDE SEQUENCE [LARGE SCALE GENOMIC DNA]</scope>
    <source>
        <strain evidence="7">AB5075-UW</strain>
    </source>
</reference>
<keyword evidence="2" id="KW-0479">Metal-binding</keyword>
<dbReference type="InterPro" id="IPR001279">
    <property type="entry name" value="Metallo-B-lactamas"/>
</dbReference>